<reference evidence="2 3" key="1">
    <citation type="submission" date="2016-10" db="EMBL/GenBank/DDBJ databases">
        <authorList>
            <person name="de Groot N.N."/>
        </authorList>
    </citation>
    <scope>NUCLEOTIDE SEQUENCE [LARGE SCALE GENOMIC DNA]</scope>
    <source>
        <strain evidence="2 3">DSM 26515</strain>
    </source>
</reference>
<feature type="transmembrane region" description="Helical" evidence="1">
    <location>
        <begin position="168"/>
        <end position="194"/>
    </location>
</feature>
<evidence type="ECO:0000313" key="2">
    <source>
        <dbReference type="EMBL" id="SEJ46047.1"/>
    </source>
</evidence>
<feature type="transmembrane region" description="Helical" evidence="1">
    <location>
        <begin position="72"/>
        <end position="99"/>
    </location>
</feature>
<evidence type="ECO:0000313" key="3">
    <source>
        <dbReference type="Proteomes" id="UP000199420"/>
    </source>
</evidence>
<keyword evidence="1" id="KW-0812">Transmembrane</keyword>
<protein>
    <submittedName>
        <fullName evidence="2">EpsG family protein</fullName>
    </submittedName>
</protein>
<dbReference type="InterPro" id="IPR049458">
    <property type="entry name" value="EpsG-like"/>
</dbReference>
<gene>
    <name evidence="2" type="ORF">SAMN04487997_3462</name>
</gene>
<feature type="transmembrane region" description="Helical" evidence="1">
    <location>
        <begin position="301"/>
        <end position="320"/>
    </location>
</feature>
<keyword evidence="3" id="KW-1185">Reference proteome</keyword>
<dbReference type="EMBL" id="FNYC01000008">
    <property type="protein sequence ID" value="SEJ46047.1"/>
    <property type="molecule type" value="Genomic_DNA"/>
</dbReference>
<feature type="transmembrane region" description="Helical" evidence="1">
    <location>
        <begin position="327"/>
        <end position="345"/>
    </location>
</feature>
<feature type="transmembrane region" description="Helical" evidence="1">
    <location>
        <begin position="247"/>
        <end position="265"/>
    </location>
</feature>
<feature type="transmembrane region" description="Helical" evidence="1">
    <location>
        <begin position="119"/>
        <end position="136"/>
    </location>
</feature>
<dbReference type="Pfam" id="PF14897">
    <property type="entry name" value="EpsG"/>
    <property type="match status" value="1"/>
</dbReference>
<feature type="transmembrane region" description="Helical" evidence="1">
    <location>
        <begin position="20"/>
        <end position="40"/>
    </location>
</feature>
<feature type="transmembrane region" description="Helical" evidence="1">
    <location>
        <begin position="201"/>
        <end position="227"/>
    </location>
</feature>
<name>A0A1H6Z3S8_9GAMM</name>
<dbReference type="Proteomes" id="UP000199420">
    <property type="component" value="Unassembled WGS sequence"/>
</dbReference>
<dbReference type="RefSeq" id="WP_091340042.1">
    <property type="nucleotide sequence ID" value="NZ_FNYC01000008.1"/>
</dbReference>
<dbReference type="STRING" id="529704.SAMN02927913_3480"/>
<dbReference type="OrthoDB" id="5939709at2"/>
<keyword evidence="1" id="KW-0472">Membrane</keyword>
<feature type="transmembrane region" description="Helical" evidence="1">
    <location>
        <begin position="277"/>
        <end position="295"/>
    </location>
</feature>
<accession>A0A1H6Z3S8</accession>
<dbReference type="AlphaFoldDB" id="A0A1H6Z3S8"/>
<sequence>MSQTLALRDAPDTPSNTNARVMLGFMLVLAVVVIVDFVVANRGDIGTDTSQYAGFYETLTQRGAIPSRFEPVFYYLSVALAATRMSFAGYLSVMFLVMMGTVLVATRRYHDYLDSDTRYSTFLVAAVLFLFISPVMTNATINVMRQGLASLLVFTALLAFYQRQWRAFVLWALLATGFHYSSLLYLFFAPVLLLKPKLQRIAGIAAFLAYCSGLTMILVRVLVPGVYTMVMAYDASSTFRAGVRLDFAVFSLFWYVLPFMVAPLVREPVRERINRSTAIYLVLMLPFFAVGWGNFSNRYLLPAWLAVSIFLAAICCDSRFSPLRNPVVLRMGMVGACGVFCYYVTHGIAL</sequence>
<keyword evidence="1" id="KW-1133">Transmembrane helix</keyword>
<organism evidence="2 3">
    <name type="scientific">Frateuria terrea</name>
    <dbReference type="NCBI Taxonomy" id="529704"/>
    <lineage>
        <taxon>Bacteria</taxon>
        <taxon>Pseudomonadati</taxon>
        <taxon>Pseudomonadota</taxon>
        <taxon>Gammaproteobacteria</taxon>
        <taxon>Lysobacterales</taxon>
        <taxon>Rhodanobacteraceae</taxon>
        <taxon>Frateuria</taxon>
    </lineage>
</organism>
<evidence type="ECO:0000256" key="1">
    <source>
        <dbReference type="SAM" id="Phobius"/>
    </source>
</evidence>
<proteinExistence type="predicted"/>